<accession>A0ABV7WEJ9</accession>
<proteinExistence type="predicted"/>
<dbReference type="EMBL" id="JBHRWW010000004">
    <property type="protein sequence ID" value="MFC3688239.1"/>
    <property type="molecule type" value="Genomic_DNA"/>
</dbReference>
<protein>
    <submittedName>
        <fullName evidence="1">Extracellular solute-binding protein</fullName>
    </submittedName>
</protein>
<keyword evidence="2" id="KW-1185">Reference proteome</keyword>
<evidence type="ECO:0000313" key="1">
    <source>
        <dbReference type="EMBL" id="MFC3688239.1"/>
    </source>
</evidence>
<sequence length="421" mass="45514">MASLGLAGCSAADPLVDVGPPLPEQGYDGPPVELSYWTGFTGGDGPTMRAIVQDFNDSQDLIRVEMNTVQWAQYYQRVAAAVHAGKGPDIGALQIDQLATQSSRQTLNPLDDVLDQLAVSAEDYPSEVWDGGVFRDQRYGIPLDVHSLASYANRGLLEEAGLSGEIPSDGEGYLAFLEQARAAGIDEPFWMPNRWPAHLMFLSLLWQFGGEPYAEDGTEATFDSDAGVQALEWMRGVVDLGLSPANVAIDSQYTAFKDNRGAVTWDGIWQINDVGGTELDWELSPVPTIGPEPAVWASSHQLVLFKSRAPDDDKLQAGKQFIRYLAENSAAWAESGMVPARASAREEPEFLESTSSSIAEAVPTMRFLPPVPALGDVQAQTLELAVSDAVLGRVEPAEALRTQAARATTLMQANLEKFGVR</sequence>
<dbReference type="Proteomes" id="UP001595685">
    <property type="component" value="Unassembled WGS sequence"/>
</dbReference>
<dbReference type="RefSeq" id="WP_340291130.1">
    <property type="nucleotide sequence ID" value="NZ_JBBEOI010000031.1"/>
</dbReference>
<dbReference type="InterPro" id="IPR050490">
    <property type="entry name" value="Bact_solute-bd_prot1"/>
</dbReference>
<dbReference type="Gene3D" id="3.40.190.10">
    <property type="entry name" value="Periplasmic binding protein-like II"/>
    <property type="match status" value="1"/>
</dbReference>
<reference evidence="2" key="1">
    <citation type="journal article" date="2019" name="Int. J. Syst. Evol. Microbiol.">
        <title>The Global Catalogue of Microorganisms (GCM) 10K type strain sequencing project: providing services to taxonomists for standard genome sequencing and annotation.</title>
        <authorList>
            <consortium name="The Broad Institute Genomics Platform"/>
            <consortium name="The Broad Institute Genome Sequencing Center for Infectious Disease"/>
            <person name="Wu L."/>
            <person name="Ma J."/>
        </authorList>
    </citation>
    <scope>NUCLEOTIDE SEQUENCE [LARGE SCALE GENOMIC DNA]</scope>
    <source>
        <strain evidence="2">NCAIM B.02333</strain>
    </source>
</reference>
<dbReference type="SUPFAM" id="SSF53850">
    <property type="entry name" value="Periplasmic binding protein-like II"/>
    <property type="match status" value="1"/>
</dbReference>
<dbReference type="InterPro" id="IPR006059">
    <property type="entry name" value="SBP"/>
</dbReference>
<comment type="caution">
    <text evidence="1">The sequence shown here is derived from an EMBL/GenBank/DDBJ whole genome shotgun (WGS) entry which is preliminary data.</text>
</comment>
<dbReference type="PANTHER" id="PTHR43649:SF14">
    <property type="entry name" value="BLR3389 PROTEIN"/>
    <property type="match status" value="1"/>
</dbReference>
<evidence type="ECO:0000313" key="2">
    <source>
        <dbReference type="Proteomes" id="UP001595685"/>
    </source>
</evidence>
<dbReference type="PANTHER" id="PTHR43649">
    <property type="entry name" value="ARABINOSE-BINDING PROTEIN-RELATED"/>
    <property type="match status" value="1"/>
</dbReference>
<name>A0ABV7WEJ9_9MICO</name>
<gene>
    <name evidence="1" type="ORF">ACFOLH_07780</name>
</gene>
<dbReference type="Pfam" id="PF13416">
    <property type="entry name" value="SBP_bac_8"/>
    <property type="match status" value="1"/>
</dbReference>
<organism evidence="1 2">
    <name type="scientific">Aquipuribacter hungaricus</name>
    <dbReference type="NCBI Taxonomy" id="545624"/>
    <lineage>
        <taxon>Bacteria</taxon>
        <taxon>Bacillati</taxon>
        <taxon>Actinomycetota</taxon>
        <taxon>Actinomycetes</taxon>
        <taxon>Micrococcales</taxon>
        <taxon>Intrasporangiaceae</taxon>
        <taxon>Aquipuribacter</taxon>
    </lineage>
</organism>